<protein>
    <recommendedName>
        <fullName evidence="6">RDD domain-containing protein</fullName>
    </recommendedName>
</protein>
<evidence type="ECO:0000259" key="6">
    <source>
        <dbReference type="Pfam" id="PF06271"/>
    </source>
</evidence>
<dbReference type="GO" id="GO:0016020">
    <property type="term" value="C:membrane"/>
    <property type="evidence" value="ECO:0007669"/>
    <property type="project" value="UniProtKB-SubCell"/>
</dbReference>
<dbReference type="AlphaFoldDB" id="A0A3E1EW99"/>
<evidence type="ECO:0000256" key="5">
    <source>
        <dbReference type="SAM" id="Phobius"/>
    </source>
</evidence>
<keyword evidence="4 5" id="KW-0472">Membrane</keyword>
<dbReference type="OrthoDB" id="982116at2"/>
<dbReference type="EMBL" id="QURB01000007">
    <property type="protein sequence ID" value="RFC53829.1"/>
    <property type="molecule type" value="Genomic_DNA"/>
</dbReference>
<gene>
    <name evidence="7" type="ORF">DXU93_11935</name>
</gene>
<organism evidence="7 8">
    <name type="scientific">Brumimicrobium aurantiacum</name>
    <dbReference type="NCBI Taxonomy" id="1737063"/>
    <lineage>
        <taxon>Bacteria</taxon>
        <taxon>Pseudomonadati</taxon>
        <taxon>Bacteroidota</taxon>
        <taxon>Flavobacteriia</taxon>
        <taxon>Flavobacteriales</taxon>
        <taxon>Crocinitomicaceae</taxon>
        <taxon>Brumimicrobium</taxon>
    </lineage>
</organism>
<evidence type="ECO:0000256" key="1">
    <source>
        <dbReference type="ARBA" id="ARBA00004141"/>
    </source>
</evidence>
<dbReference type="RefSeq" id="WP_116881525.1">
    <property type="nucleotide sequence ID" value="NZ_QURB01000007.1"/>
</dbReference>
<sequence>MEGIEYAELIDRIKASYTDLMVYIFLIYFATNLLSSFDEVPSYLRILVVIAIFGLYEPLSSSIFGATIGHYIVGIRIKKGK</sequence>
<dbReference type="InterPro" id="IPR010432">
    <property type="entry name" value="RDD"/>
</dbReference>
<name>A0A3E1EW99_9FLAO</name>
<evidence type="ECO:0000256" key="3">
    <source>
        <dbReference type="ARBA" id="ARBA00022989"/>
    </source>
</evidence>
<evidence type="ECO:0000313" key="7">
    <source>
        <dbReference type="EMBL" id="RFC53829.1"/>
    </source>
</evidence>
<evidence type="ECO:0000256" key="2">
    <source>
        <dbReference type="ARBA" id="ARBA00022692"/>
    </source>
</evidence>
<keyword evidence="3 5" id="KW-1133">Transmembrane helix</keyword>
<feature type="transmembrane region" description="Helical" evidence="5">
    <location>
        <begin position="43"/>
        <end position="73"/>
    </location>
</feature>
<dbReference type="Pfam" id="PF06271">
    <property type="entry name" value="RDD"/>
    <property type="match status" value="1"/>
</dbReference>
<comment type="caution">
    <text evidence="7">The sequence shown here is derived from an EMBL/GenBank/DDBJ whole genome shotgun (WGS) entry which is preliminary data.</text>
</comment>
<evidence type="ECO:0000256" key="4">
    <source>
        <dbReference type="ARBA" id="ARBA00023136"/>
    </source>
</evidence>
<reference evidence="7 8" key="1">
    <citation type="submission" date="2018-08" db="EMBL/GenBank/DDBJ databases">
        <title>The draft genome squence of Brumimicrobium sp. N62.</title>
        <authorList>
            <person name="Du Z.-J."/>
            <person name="Luo H.-R."/>
        </authorList>
    </citation>
    <scope>NUCLEOTIDE SEQUENCE [LARGE SCALE GENOMIC DNA]</scope>
    <source>
        <strain evidence="7 8">N62</strain>
    </source>
</reference>
<dbReference type="Proteomes" id="UP000257127">
    <property type="component" value="Unassembled WGS sequence"/>
</dbReference>
<keyword evidence="8" id="KW-1185">Reference proteome</keyword>
<feature type="transmembrane region" description="Helical" evidence="5">
    <location>
        <begin position="20"/>
        <end position="37"/>
    </location>
</feature>
<comment type="subcellular location">
    <subcellularLocation>
        <location evidence="1">Membrane</location>
        <topology evidence="1">Multi-pass membrane protein</topology>
    </subcellularLocation>
</comment>
<feature type="domain" description="RDD" evidence="6">
    <location>
        <begin position="6"/>
        <end position="77"/>
    </location>
</feature>
<evidence type="ECO:0000313" key="8">
    <source>
        <dbReference type="Proteomes" id="UP000257127"/>
    </source>
</evidence>
<keyword evidence="2 5" id="KW-0812">Transmembrane</keyword>
<proteinExistence type="predicted"/>
<accession>A0A3E1EW99</accession>